<evidence type="ECO:0000313" key="7">
    <source>
        <dbReference type="EMBL" id="KAK1386651.1"/>
    </source>
</evidence>
<keyword evidence="6" id="KW-0812">Transmembrane</keyword>
<dbReference type="InterPro" id="IPR010264">
    <property type="entry name" value="Self-incomp_S1"/>
</dbReference>
<evidence type="ECO:0000313" key="8">
    <source>
        <dbReference type="Proteomes" id="UP001237642"/>
    </source>
</evidence>
<comment type="subcellular location">
    <subcellularLocation>
        <location evidence="1">Secreted</location>
    </subcellularLocation>
</comment>
<sequence length="179" mass="20170">MAAKRGSKGKREAYGNKRAAATAAATISKHATIFAVLVSLLSLLPVTEGSLWNRGPKIEVSVQNNHTNYLSIRCFSFEKSEKVQHLKAGQQFSFTFPTNSIFPSATMVNCSTNMGVFVAYKFDYHCKKLRKCEWKFDLNQSYLFEPTATNWAPTWIAMDYNPNYESLERGGVVEAKYTN</sequence>
<gene>
    <name evidence="7" type="ORF">POM88_014829</name>
</gene>
<evidence type="ECO:0008006" key="9">
    <source>
        <dbReference type="Google" id="ProtNLM"/>
    </source>
</evidence>
<dbReference type="GO" id="GO:0060320">
    <property type="term" value="P:rejection of self pollen"/>
    <property type="evidence" value="ECO:0007669"/>
    <property type="project" value="UniProtKB-KW"/>
</dbReference>
<dbReference type="EMBL" id="JAUIZM010000004">
    <property type="protein sequence ID" value="KAK1386651.1"/>
    <property type="molecule type" value="Genomic_DNA"/>
</dbReference>
<protein>
    <recommendedName>
        <fullName evidence="9">S-protein homolog</fullName>
    </recommendedName>
</protein>
<feature type="transmembrane region" description="Helical" evidence="6">
    <location>
        <begin position="101"/>
        <end position="120"/>
    </location>
</feature>
<reference evidence="7" key="1">
    <citation type="submission" date="2023-02" db="EMBL/GenBank/DDBJ databases">
        <title>Genome of toxic invasive species Heracleum sosnowskyi carries increased number of genes despite the absence of recent whole-genome duplications.</title>
        <authorList>
            <person name="Schelkunov M."/>
            <person name="Shtratnikova V."/>
            <person name="Makarenko M."/>
            <person name="Klepikova A."/>
            <person name="Omelchenko D."/>
            <person name="Novikova G."/>
            <person name="Obukhova E."/>
            <person name="Bogdanov V."/>
            <person name="Penin A."/>
            <person name="Logacheva M."/>
        </authorList>
    </citation>
    <scope>NUCLEOTIDE SEQUENCE</scope>
    <source>
        <strain evidence="7">Hsosn_3</strain>
        <tissue evidence="7">Leaf</tissue>
    </source>
</reference>
<organism evidence="7 8">
    <name type="scientific">Heracleum sosnowskyi</name>
    <dbReference type="NCBI Taxonomy" id="360622"/>
    <lineage>
        <taxon>Eukaryota</taxon>
        <taxon>Viridiplantae</taxon>
        <taxon>Streptophyta</taxon>
        <taxon>Embryophyta</taxon>
        <taxon>Tracheophyta</taxon>
        <taxon>Spermatophyta</taxon>
        <taxon>Magnoliopsida</taxon>
        <taxon>eudicotyledons</taxon>
        <taxon>Gunneridae</taxon>
        <taxon>Pentapetalae</taxon>
        <taxon>asterids</taxon>
        <taxon>campanulids</taxon>
        <taxon>Apiales</taxon>
        <taxon>Apiaceae</taxon>
        <taxon>Apioideae</taxon>
        <taxon>apioid superclade</taxon>
        <taxon>Tordylieae</taxon>
        <taxon>Tordyliinae</taxon>
        <taxon>Heracleum</taxon>
    </lineage>
</organism>
<dbReference type="Proteomes" id="UP001237642">
    <property type="component" value="Unassembled WGS sequence"/>
</dbReference>
<comment type="similarity">
    <text evidence="2">Belongs to the plant self-incompatibility (S1) protein family.</text>
</comment>
<accession>A0AAD8IKM2</accession>
<evidence type="ECO:0000256" key="4">
    <source>
        <dbReference type="ARBA" id="ARBA00022525"/>
    </source>
</evidence>
<dbReference type="Pfam" id="PF05938">
    <property type="entry name" value="Self-incomp_S1"/>
    <property type="match status" value="1"/>
</dbReference>
<keyword evidence="6" id="KW-0472">Membrane</keyword>
<feature type="transmembrane region" description="Helical" evidence="6">
    <location>
        <begin position="21"/>
        <end position="44"/>
    </location>
</feature>
<evidence type="ECO:0000256" key="1">
    <source>
        <dbReference type="ARBA" id="ARBA00004613"/>
    </source>
</evidence>
<keyword evidence="3" id="KW-0713">Self-incompatibility</keyword>
<dbReference type="AlphaFoldDB" id="A0AAD8IKM2"/>
<dbReference type="GO" id="GO:0005576">
    <property type="term" value="C:extracellular region"/>
    <property type="evidence" value="ECO:0007669"/>
    <property type="project" value="UniProtKB-SubCell"/>
</dbReference>
<evidence type="ECO:0000256" key="5">
    <source>
        <dbReference type="ARBA" id="ARBA00022729"/>
    </source>
</evidence>
<proteinExistence type="inferred from homology"/>
<comment type="caution">
    <text evidence="7">The sequence shown here is derived from an EMBL/GenBank/DDBJ whole genome shotgun (WGS) entry which is preliminary data.</text>
</comment>
<reference evidence="7" key="2">
    <citation type="submission" date="2023-05" db="EMBL/GenBank/DDBJ databases">
        <authorList>
            <person name="Schelkunov M.I."/>
        </authorList>
    </citation>
    <scope>NUCLEOTIDE SEQUENCE</scope>
    <source>
        <strain evidence="7">Hsosn_3</strain>
        <tissue evidence="7">Leaf</tissue>
    </source>
</reference>
<keyword evidence="4" id="KW-0964">Secreted</keyword>
<keyword evidence="5" id="KW-0732">Signal</keyword>
<evidence type="ECO:0000256" key="6">
    <source>
        <dbReference type="SAM" id="Phobius"/>
    </source>
</evidence>
<keyword evidence="6" id="KW-1133">Transmembrane helix</keyword>
<keyword evidence="8" id="KW-1185">Reference proteome</keyword>
<name>A0AAD8IKM2_9APIA</name>
<evidence type="ECO:0000256" key="2">
    <source>
        <dbReference type="ARBA" id="ARBA00005581"/>
    </source>
</evidence>
<evidence type="ECO:0000256" key="3">
    <source>
        <dbReference type="ARBA" id="ARBA00022471"/>
    </source>
</evidence>